<dbReference type="AlphaFoldDB" id="A0A7S2BK67"/>
<evidence type="ECO:0008006" key="4">
    <source>
        <dbReference type="Google" id="ProtNLM"/>
    </source>
</evidence>
<evidence type="ECO:0000313" key="3">
    <source>
        <dbReference type="EMBL" id="CAD9399459.1"/>
    </source>
</evidence>
<gene>
    <name evidence="3" type="ORF">CBRE1094_LOCUS2249</name>
</gene>
<keyword evidence="2" id="KW-0732">Signal</keyword>
<feature type="region of interest" description="Disordered" evidence="1">
    <location>
        <begin position="455"/>
        <end position="485"/>
    </location>
</feature>
<dbReference type="Gene3D" id="3.90.1410.10">
    <property type="entry name" value="set domain protein methyltransferase, domain 1"/>
    <property type="match status" value="1"/>
</dbReference>
<protein>
    <recommendedName>
        <fullName evidence="4">KOW domain-containing protein</fullName>
    </recommendedName>
</protein>
<dbReference type="EMBL" id="HBGU01004187">
    <property type="protein sequence ID" value="CAD9399459.1"/>
    <property type="molecule type" value="Transcribed_RNA"/>
</dbReference>
<sequence length="485" mass="52540">MVTVRALILLVMSCWTATCMHSGRVPWVRARRCPPRMLTPDQRKETERLKQLFGRDFQNFEEKELARSAPVRQTKNFEEPEQEAWTTAKPFGSTAQQWSAERLTLWLEARGCNMDRIVVVPGEDSQSLALATAEPVKAGDTLFEIPDTLLLTADAAFADADVGADLRLLAAKQSGSGFDTFCIAAFLAAERVRRGSIRGRLRRQDEGILGGGKVLPKWSVEDLGTLQTNRAFEPLVESLPWPDEDECRIDVDRAEAVEQGAALIAKMIEKPARAAWMKATQSKGGLVQATSDEDCMCTAVQALLLAMEVQLEPPPPLGGQGTRFWGGETRDGPAICPLANLVLVPPEVEAAARAAGALNAQMGRPRSGVGNGAIRCLATRDLPSGELIISSDPSAAAADQFKAGDRVRVVLGPLEGRCGAVLRLRESDQRPIVRLEGGEEKRLVVIPGHKLVALEPNGSSEAAGGSSGAQGDEEVSERRRRRRVL</sequence>
<evidence type="ECO:0000256" key="1">
    <source>
        <dbReference type="SAM" id="MobiDB-lite"/>
    </source>
</evidence>
<feature type="chain" id="PRO_5030984206" description="KOW domain-containing protein" evidence="2">
    <location>
        <begin position="23"/>
        <end position="485"/>
    </location>
</feature>
<name>A0A7S2BK67_9EUKA</name>
<organism evidence="3">
    <name type="scientific">Haptolina brevifila</name>
    <dbReference type="NCBI Taxonomy" id="156173"/>
    <lineage>
        <taxon>Eukaryota</taxon>
        <taxon>Haptista</taxon>
        <taxon>Haptophyta</taxon>
        <taxon>Prymnesiophyceae</taxon>
        <taxon>Prymnesiales</taxon>
        <taxon>Prymnesiaceae</taxon>
        <taxon>Haptolina</taxon>
    </lineage>
</organism>
<accession>A0A7S2BK67</accession>
<feature type="signal peptide" evidence="2">
    <location>
        <begin position="1"/>
        <end position="22"/>
    </location>
</feature>
<reference evidence="3" key="1">
    <citation type="submission" date="2021-01" db="EMBL/GenBank/DDBJ databases">
        <authorList>
            <person name="Corre E."/>
            <person name="Pelletier E."/>
            <person name="Niang G."/>
            <person name="Scheremetjew M."/>
            <person name="Finn R."/>
            <person name="Kale V."/>
            <person name="Holt S."/>
            <person name="Cochrane G."/>
            <person name="Meng A."/>
            <person name="Brown T."/>
            <person name="Cohen L."/>
        </authorList>
    </citation>
    <scope>NUCLEOTIDE SEQUENCE</scope>
    <source>
        <strain evidence="3">UTEX LB 985</strain>
    </source>
</reference>
<proteinExistence type="predicted"/>
<evidence type="ECO:0000256" key="2">
    <source>
        <dbReference type="SAM" id="SignalP"/>
    </source>
</evidence>